<dbReference type="Pfam" id="PF01590">
    <property type="entry name" value="GAF"/>
    <property type="match status" value="1"/>
</dbReference>
<keyword evidence="5" id="KW-0808">Transferase</keyword>
<comment type="catalytic activity">
    <reaction evidence="1">
        <text>ATP + protein L-histidine = ADP + protein N-phospho-L-histidine.</text>
        <dbReference type="EC" id="2.7.13.3"/>
    </reaction>
</comment>
<name>A0A2T3HM71_9SPHI</name>
<dbReference type="Gene3D" id="1.10.287.130">
    <property type="match status" value="1"/>
</dbReference>
<evidence type="ECO:0000256" key="3">
    <source>
        <dbReference type="ARBA" id="ARBA00022553"/>
    </source>
</evidence>
<dbReference type="GO" id="GO:0000155">
    <property type="term" value="F:phosphorelay sensor kinase activity"/>
    <property type="evidence" value="ECO:0007669"/>
    <property type="project" value="InterPro"/>
</dbReference>
<dbReference type="InterPro" id="IPR036890">
    <property type="entry name" value="HATPase_C_sf"/>
</dbReference>
<dbReference type="InterPro" id="IPR003018">
    <property type="entry name" value="GAF"/>
</dbReference>
<dbReference type="Pfam" id="PF00512">
    <property type="entry name" value="HisKA"/>
    <property type="match status" value="1"/>
</dbReference>
<dbReference type="PROSITE" id="PS50109">
    <property type="entry name" value="HIS_KIN"/>
    <property type="match status" value="1"/>
</dbReference>
<keyword evidence="3" id="KW-0597">Phosphoprotein</keyword>
<protein>
    <recommendedName>
        <fullName evidence="2">histidine kinase</fullName>
        <ecNumber evidence="2">2.7.13.3</ecNumber>
    </recommendedName>
</protein>
<proteinExistence type="predicted"/>
<gene>
    <name evidence="5" type="ORF">C7T94_13325</name>
</gene>
<dbReference type="InterPro" id="IPR029016">
    <property type="entry name" value="GAF-like_dom_sf"/>
</dbReference>
<evidence type="ECO:0000259" key="4">
    <source>
        <dbReference type="PROSITE" id="PS50109"/>
    </source>
</evidence>
<dbReference type="InterPro" id="IPR003661">
    <property type="entry name" value="HisK_dim/P_dom"/>
</dbReference>
<evidence type="ECO:0000256" key="2">
    <source>
        <dbReference type="ARBA" id="ARBA00012438"/>
    </source>
</evidence>
<reference evidence="5 6" key="1">
    <citation type="submission" date="2018-03" db="EMBL/GenBank/DDBJ databases">
        <authorList>
            <person name="Keele B.F."/>
        </authorList>
    </citation>
    <scope>NUCLEOTIDE SEQUENCE [LARGE SCALE GENOMIC DNA]</scope>
    <source>
        <strain evidence="5 6">YL28-9</strain>
    </source>
</reference>
<dbReference type="InterPro" id="IPR004358">
    <property type="entry name" value="Sig_transdc_His_kin-like_C"/>
</dbReference>
<dbReference type="PANTHER" id="PTHR43102">
    <property type="entry name" value="SLR1143 PROTEIN"/>
    <property type="match status" value="1"/>
</dbReference>
<keyword evidence="5" id="KW-0418">Kinase</keyword>
<dbReference type="AlphaFoldDB" id="A0A2T3HM71"/>
<evidence type="ECO:0000313" key="6">
    <source>
        <dbReference type="Proteomes" id="UP000240912"/>
    </source>
</evidence>
<dbReference type="Gene3D" id="3.30.450.40">
    <property type="match status" value="1"/>
</dbReference>
<dbReference type="EC" id="2.7.13.3" evidence="2"/>
<dbReference type="InterPro" id="IPR003594">
    <property type="entry name" value="HATPase_dom"/>
</dbReference>
<dbReference type="PRINTS" id="PR00344">
    <property type="entry name" value="BCTRLSENSOR"/>
</dbReference>
<dbReference type="EMBL" id="PYLS01000005">
    <property type="protein sequence ID" value="PST83529.1"/>
    <property type="molecule type" value="Genomic_DNA"/>
</dbReference>
<sequence>MEDNQPIPAHENERVLSLAELDIDYSGLKDNFKDLTELAARVAGTEISLINLIDSYTQWSVASHGLDVDQMPREESVCQHTIMGERSFEVPDLSDDDRFKDKFYVKGPLELRYYFGLPLEVEPGRAVGALCVMDSRRQQLDPEKVAMLRIIADEIVNRLRSYKAIGDLKEQVKKVDETRKKVAHDIRGPLAGIIGLSEVISQQGQANKLDEVLDFIAMIHKSSKSLLDLADEILSDDQAKLKTGDQYFNMLVLKEKLLRLYAPQAHGKEIALHIEVNPERASIPFPKPKLMQISGNLISNAIKFTPRGGSIHVDFDLLTDVSSQKLKILVTDTGEGMDESVIQEINQGGVKSRTGTAGEKGYGFGLSLVKHLIEQQKGQLRISSTKGRGSRFEVILPLD</sequence>
<dbReference type="RefSeq" id="WP_107215790.1">
    <property type="nucleotide sequence ID" value="NZ_KZ686269.1"/>
</dbReference>
<dbReference type="CDD" id="cd00082">
    <property type="entry name" value="HisKA"/>
    <property type="match status" value="1"/>
</dbReference>
<dbReference type="SMART" id="SM00065">
    <property type="entry name" value="GAF"/>
    <property type="match status" value="1"/>
</dbReference>
<comment type="caution">
    <text evidence="5">The sequence shown here is derived from an EMBL/GenBank/DDBJ whole genome shotgun (WGS) entry which is preliminary data.</text>
</comment>
<dbReference type="InterPro" id="IPR036097">
    <property type="entry name" value="HisK_dim/P_sf"/>
</dbReference>
<dbReference type="SMART" id="SM00387">
    <property type="entry name" value="HATPase_c"/>
    <property type="match status" value="1"/>
</dbReference>
<dbReference type="Gene3D" id="3.30.565.10">
    <property type="entry name" value="Histidine kinase-like ATPase, C-terminal domain"/>
    <property type="match status" value="1"/>
</dbReference>
<dbReference type="SUPFAM" id="SSF55874">
    <property type="entry name" value="ATPase domain of HSP90 chaperone/DNA topoisomerase II/histidine kinase"/>
    <property type="match status" value="1"/>
</dbReference>
<evidence type="ECO:0000256" key="1">
    <source>
        <dbReference type="ARBA" id="ARBA00000085"/>
    </source>
</evidence>
<dbReference type="SUPFAM" id="SSF55781">
    <property type="entry name" value="GAF domain-like"/>
    <property type="match status" value="1"/>
</dbReference>
<accession>A0A2T3HM71</accession>
<evidence type="ECO:0000313" key="5">
    <source>
        <dbReference type="EMBL" id="PST83529.1"/>
    </source>
</evidence>
<feature type="domain" description="Histidine kinase" evidence="4">
    <location>
        <begin position="181"/>
        <end position="399"/>
    </location>
</feature>
<dbReference type="InterPro" id="IPR005467">
    <property type="entry name" value="His_kinase_dom"/>
</dbReference>
<dbReference type="PANTHER" id="PTHR43102:SF2">
    <property type="entry name" value="GAF DOMAIN-CONTAINING PROTEIN"/>
    <property type="match status" value="1"/>
</dbReference>
<dbReference type="OrthoDB" id="9811889at2"/>
<dbReference type="Pfam" id="PF02518">
    <property type="entry name" value="HATPase_c"/>
    <property type="match status" value="1"/>
</dbReference>
<dbReference type="SUPFAM" id="SSF47384">
    <property type="entry name" value="Homodimeric domain of signal transducing histidine kinase"/>
    <property type="match status" value="1"/>
</dbReference>
<keyword evidence="6" id="KW-1185">Reference proteome</keyword>
<dbReference type="Proteomes" id="UP000240912">
    <property type="component" value="Unassembled WGS sequence"/>
</dbReference>
<organism evidence="5 6">
    <name type="scientific">Pedobacter yulinensis</name>
    <dbReference type="NCBI Taxonomy" id="2126353"/>
    <lineage>
        <taxon>Bacteria</taxon>
        <taxon>Pseudomonadati</taxon>
        <taxon>Bacteroidota</taxon>
        <taxon>Sphingobacteriia</taxon>
        <taxon>Sphingobacteriales</taxon>
        <taxon>Sphingobacteriaceae</taxon>
        <taxon>Pedobacter</taxon>
    </lineage>
</organism>